<dbReference type="PROSITE" id="PS51257">
    <property type="entry name" value="PROKAR_LIPOPROTEIN"/>
    <property type="match status" value="1"/>
</dbReference>
<dbReference type="AlphaFoldDB" id="A0A3B1CPR7"/>
<feature type="transmembrane region" description="Helical" evidence="1">
    <location>
        <begin position="176"/>
        <end position="194"/>
    </location>
</feature>
<keyword evidence="1" id="KW-0812">Transmembrane</keyword>
<accession>A0A3B1CPR7</accession>
<feature type="transmembrane region" description="Helical" evidence="1">
    <location>
        <begin position="128"/>
        <end position="150"/>
    </location>
</feature>
<proteinExistence type="predicted"/>
<gene>
    <name evidence="2" type="ORF">MNBD_NITROSPIRAE03-2012</name>
</gene>
<feature type="transmembrane region" description="Helical" evidence="1">
    <location>
        <begin position="59"/>
        <end position="82"/>
    </location>
</feature>
<reference evidence="2" key="1">
    <citation type="submission" date="2018-06" db="EMBL/GenBank/DDBJ databases">
        <authorList>
            <person name="Zhirakovskaya E."/>
        </authorList>
    </citation>
    <scope>NUCLEOTIDE SEQUENCE</scope>
</reference>
<dbReference type="EMBL" id="UOGI01000141">
    <property type="protein sequence ID" value="VAX32536.1"/>
    <property type="molecule type" value="Genomic_DNA"/>
</dbReference>
<organism evidence="2">
    <name type="scientific">hydrothermal vent metagenome</name>
    <dbReference type="NCBI Taxonomy" id="652676"/>
    <lineage>
        <taxon>unclassified sequences</taxon>
        <taxon>metagenomes</taxon>
        <taxon>ecological metagenomes</taxon>
    </lineage>
</organism>
<evidence type="ECO:0000256" key="1">
    <source>
        <dbReference type="SAM" id="Phobius"/>
    </source>
</evidence>
<feature type="transmembrane region" description="Helical" evidence="1">
    <location>
        <begin position="200"/>
        <end position="220"/>
    </location>
</feature>
<keyword evidence="1" id="KW-1133">Transmembrane helix</keyword>
<feature type="transmembrane region" description="Helical" evidence="1">
    <location>
        <begin position="103"/>
        <end position="122"/>
    </location>
</feature>
<protein>
    <submittedName>
        <fullName evidence="2">Uncharacterized protein</fullName>
    </submittedName>
</protein>
<sequence length="237" mass="25921">MRNLLKESFGLIREHTVVIMPPVFVSFIIGCLSIVIIGMRMTAMEPDAVGDLGRGMPDLIFAKSVLSVVGWVFYGFAQGMVASMMVELEDKGQTSIRSGFSRANEMIVSLMVAGFIVGVLLLPGFSFVLFIIPGLIITFIFIFTFVVIMLEKRGPVDAMKRSVQIVISNLSDTLKLFAAIIGIGFFLMIIGVILNKLSLIGILVSMALTGAYMGYTYVVFIKAYQKFKKEGSGFPQG</sequence>
<name>A0A3B1CPR7_9ZZZZ</name>
<feature type="transmembrane region" description="Helical" evidence="1">
    <location>
        <begin position="21"/>
        <end position="39"/>
    </location>
</feature>
<evidence type="ECO:0000313" key="2">
    <source>
        <dbReference type="EMBL" id="VAX32536.1"/>
    </source>
</evidence>
<keyword evidence="1" id="KW-0472">Membrane</keyword>